<proteinExistence type="predicted"/>
<dbReference type="AlphaFoldDB" id="A0AAD8YDU2"/>
<protein>
    <submittedName>
        <fullName evidence="2">Protein-(Glutamine-N5) methyltransferase, release factor-specific</fullName>
        <ecNumber evidence="2">2.1.1.297</ecNumber>
    </submittedName>
</protein>
<keyword evidence="3" id="KW-1185">Reference proteome</keyword>
<dbReference type="GO" id="GO:0032259">
    <property type="term" value="P:methylation"/>
    <property type="evidence" value="ECO:0007669"/>
    <property type="project" value="UniProtKB-KW"/>
</dbReference>
<dbReference type="InterPro" id="IPR029063">
    <property type="entry name" value="SAM-dependent_MTases_sf"/>
</dbReference>
<dbReference type="GO" id="GO:0005739">
    <property type="term" value="C:mitochondrion"/>
    <property type="evidence" value="ECO:0007669"/>
    <property type="project" value="TreeGrafter"/>
</dbReference>
<dbReference type="PANTHER" id="PTHR18895">
    <property type="entry name" value="HEMK METHYLTRANSFERASE"/>
    <property type="match status" value="1"/>
</dbReference>
<gene>
    <name evidence="2" type="ORF">QTG54_005361</name>
</gene>
<accession>A0AAD8YDU2</accession>
<reference evidence="2" key="1">
    <citation type="submission" date="2023-06" db="EMBL/GenBank/DDBJ databases">
        <title>Survivors Of The Sea: Transcriptome response of Skeletonema marinoi to long-term dormancy.</title>
        <authorList>
            <person name="Pinder M.I.M."/>
            <person name="Kourtchenko O."/>
            <person name="Robertson E.K."/>
            <person name="Larsson T."/>
            <person name="Maumus F."/>
            <person name="Osuna-Cruz C.M."/>
            <person name="Vancaester E."/>
            <person name="Stenow R."/>
            <person name="Vandepoele K."/>
            <person name="Ploug H."/>
            <person name="Bruchert V."/>
            <person name="Godhe A."/>
            <person name="Topel M."/>
        </authorList>
    </citation>
    <scope>NUCLEOTIDE SEQUENCE</scope>
    <source>
        <strain evidence="2">R05AC</strain>
    </source>
</reference>
<dbReference type="InterPro" id="IPR050320">
    <property type="entry name" value="N5-glutamine_MTase"/>
</dbReference>
<dbReference type="InterPro" id="IPR011639">
    <property type="entry name" value="MethylTrfase_TaqI-like_dom"/>
</dbReference>
<feature type="domain" description="Type II methyltransferase M.TaqI-like" evidence="1">
    <location>
        <begin position="130"/>
        <end position="169"/>
    </location>
</feature>
<evidence type="ECO:0000313" key="3">
    <source>
        <dbReference type="Proteomes" id="UP001224775"/>
    </source>
</evidence>
<dbReference type="EMBL" id="JATAAI010000008">
    <property type="protein sequence ID" value="KAK1743764.1"/>
    <property type="molecule type" value="Genomic_DNA"/>
</dbReference>
<dbReference type="Pfam" id="PF07669">
    <property type="entry name" value="Eco57I"/>
    <property type="match status" value="1"/>
</dbReference>
<comment type="caution">
    <text evidence="2">The sequence shown here is derived from an EMBL/GenBank/DDBJ whole genome shotgun (WGS) entry which is preliminary data.</text>
</comment>
<dbReference type="GO" id="GO:0003676">
    <property type="term" value="F:nucleic acid binding"/>
    <property type="evidence" value="ECO:0007669"/>
    <property type="project" value="InterPro"/>
</dbReference>
<dbReference type="PROSITE" id="PS00092">
    <property type="entry name" value="N6_MTASE"/>
    <property type="match status" value="1"/>
</dbReference>
<name>A0AAD8YDU2_9STRA</name>
<evidence type="ECO:0000313" key="2">
    <source>
        <dbReference type="EMBL" id="KAK1743764.1"/>
    </source>
</evidence>
<sequence>MSTARKLSSNVGNDTSDAAAAVQAAPDITIQTALNDAVKALERKLVPEPEETGKMVIVSCGKYYGAIYFKLYAGKSANWDFHDLVRLKIKEPMLCPRPETEELVELFWKKYRDQVQVLALDVLPEAVELSNDNAKRFLANHVGGRSIQDGFDVVVSNPPYIPTKDMTTLSEDVSRYESDKALCGGDDGLDIIRHIVKRLPEWTTGNCWLEVDDSHPSLIADWLSPGSLESARFGVECVSTYKDFCGRDRFVKLRVL</sequence>
<keyword evidence="2" id="KW-0808">Transferase</keyword>
<organism evidence="2 3">
    <name type="scientific">Skeletonema marinoi</name>
    <dbReference type="NCBI Taxonomy" id="267567"/>
    <lineage>
        <taxon>Eukaryota</taxon>
        <taxon>Sar</taxon>
        <taxon>Stramenopiles</taxon>
        <taxon>Ochrophyta</taxon>
        <taxon>Bacillariophyta</taxon>
        <taxon>Coscinodiscophyceae</taxon>
        <taxon>Thalassiosirophycidae</taxon>
        <taxon>Thalassiosirales</taxon>
        <taxon>Skeletonemataceae</taxon>
        <taxon>Skeletonema</taxon>
        <taxon>Skeletonema marinoi-dohrnii complex</taxon>
    </lineage>
</organism>
<evidence type="ECO:0000259" key="1">
    <source>
        <dbReference type="Pfam" id="PF07669"/>
    </source>
</evidence>
<dbReference type="Proteomes" id="UP001224775">
    <property type="component" value="Unassembled WGS sequence"/>
</dbReference>
<dbReference type="GO" id="GO:0006304">
    <property type="term" value="P:DNA modification"/>
    <property type="evidence" value="ECO:0007669"/>
    <property type="project" value="InterPro"/>
</dbReference>
<dbReference type="Gene3D" id="3.40.50.150">
    <property type="entry name" value="Vaccinia Virus protein VP39"/>
    <property type="match status" value="1"/>
</dbReference>
<dbReference type="GO" id="GO:0102559">
    <property type="term" value="F:peptide chain release factor N(5)-glutamine methyltransferase activity"/>
    <property type="evidence" value="ECO:0007669"/>
    <property type="project" value="UniProtKB-EC"/>
</dbReference>
<dbReference type="SUPFAM" id="SSF53335">
    <property type="entry name" value="S-adenosyl-L-methionine-dependent methyltransferases"/>
    <property type="match status" value="1"/>
</dbReference>
<dbReference type="InterPro" id="IPR002052">
    <property type="entry name" value="DNA_methylase_N6_adenine_CS"/>
</dbReference>
<keyword evidence="2" id="KW-0489">Methyltransferase</keyword>
<dbReference type="PANTHER" id="PTHR18895:SF74">
    <property type="entry name" value="MTRF1L RELEASE FACTOR GLUTAMINE METHYLTRANSFERASE"/>
    <property type="match status" value="1"/>
</dbReference>
<dbReference type="EC" id="2.1.1.297" evidence="2"/>